<dbReference type="SUPFAM" id="SSF52540">
    <property type="entry name" value="P-loop containing nucleoside triphosphate hydrolases"/>
    <property type="match status" value="2"/>
</dbReference>
<protein>
    <recommendedName>
        <fullName evidence="15">UvrABC system protein A</fullName>
    </recommendedName>
    <alternativeName>
        <fullName evidence="16">Excinuclease ABC subunit A</fullName>
    </alternativeName>
</protein>
<dbReference type="Gene3D" id="1.10.8.280">
    <property type="entry name" value="ABC transporter ATPase domain-like"/>
    <property type="match status" value="1"/>
</dbReference>
<dbReference type="Pfam" id="PF17760">
    <property type="entry name" value="UvrA_inter"/>
    <property type="match status" value="1"/>
</dbReference>
<proteinExistence type="inferred from homology"/>
<evidence type="ECO:0000256" key="11">
    <source>
        <dbReference type="ARBA" id="ARBA00022881"/>
    </source>
</evidence>
<evidence type="ECO:0000259" key="17">
    <source>
        <dbReference type="PROSITE" id="PS50893"/>
    </source>
</evidence>
<sequence>MKQQESEHPTSGEAIIIIKGARVNNLKNISLTIPRGKLVVVTGLSGSGKSSLAFDTLYAEGQRRYVESLSAYARQFLGRMRKPECDLIAGVPPAIAIEQRVVSRNPRSTVATSTEIYEYLRLLFARVGRTISPRSGEEVKKHTVADLVAYVADRPIGSKLYLLVGLQAPQGRSLREHLQIQQQQGYTRIFVAGEMKRIEDILSAETDFSDTASCFLLIDRLVIAEDKADYESRLADSAETAFFEGNGACLLRIESPEGTVEERMFSNVFEADGRTFQEPSPEMFSFNNPIGACPTCEGFGKVMGIDEDLVVPNKSLSVYEECVACWIGAKSQMWKDYFIQKSVPLGFPVHKPYKELSDTERDMLWRGVPTGEPDYPSIGIDDYFSMLQRDMHKIQNRVRLTHFRGKATCPDCRGMRLKPDALCVRIGGRNISELTALTVEETSAFFEGLQLSEDDLHISRRLLEEIGKRLSFLLEVGLGYLTLDRLSNTLSGGESQRISLATQLGSSLVGSLYVLDEPSIGLHQRDTHRLIGVLKRLRDLGNTVVVVEHDEETIRSADYIIDIGPKAGRQGGEVVYAGEYDRIDKDTPGYTAAYLTGREKIELPRLRRPWNSYIEVREASKHNLKGVNVRFPLHVLTVVTGVSGSGKSTLVRDLFYEGVKRILEGGSTQGLACEGIVGDIKSVRDIQYVDQNNFGRSTRSNPVTYIGAYDDIRKLYSALPLSKQMGYQPYFFSFNKEGGRCEVCKGEGSIVVEMQFMADIVLECEECHGKRFRKEILDVEYCGANIYDLLEMTVNQAVEFFTDHPKAGYTDKIVEKLECLREVGLGYLKLGQSSSTLSGGENQRVKLAAYLGQAKPAPTLFIFDEPTTGLHIHDIRTLLHALSALIDKGHSVVVVEHNMEMIKSADCIIDLGPEGGGAGGYLVATGTPEEVMRCDTSYTGKWLKEILGNEQRG</sequence>
<gene>
    <name evidence="18" type="primary">uvrAII</name>
    <name evidence="18" type="ordered locus">PGN_2075</name>
</gene>
<dbReference type="NCBIfam" id="TIGR00630">
    <property type="entry name" value="uvra"/>
    <property type="match status" value="1"/>
</dbReference>
<name>B2RMJ8_PORG3</name>
<dbReference type="GO" id="GO:0003677">
    <property type="term" value="F:DNA binding"/>
    <property type="evidence" value="ECO:0007669"/>
    <property type="project" value="UniProtKB-KW"/>
</dbReference>
<keyword evidence="10" id="KW-0067">ATP-binding</keyword>
<dbReference type="HOGENOM" id="CLU_001370_0_2_10"/>
<dbReference type="PROSITE" id="PS50893">
    <property type="entry name" value="ABC_TRANSPORTER_2"/>
    <property type="match status" value="1"/>
</dbReference>
<dbReference type="InterPro" id="IPR017871">
    <property type="entry name" value="ABC_transporter-like_CS"/>
</dbReference>
<dbReference type="GO" id="GO:0005737">
    <property type="term" value="C:cytoplasm"/>
    <property type="evidence" value="ECO:0007669"/>
    <property type="project" value="UniProtKB-SubCell"/>
</dbReference>
<keyword evidence="12" id="KW-0238">DNA-binding</keyword>
<evidence type="ECO:0000256" key="14">
    <source>
        <dbReference type="ARBA" id="ARBA00038000"/>
    </source>
</evidence>
<dbReference type="GO" id="GO:0005524">
    <property type="term" value="F:ATP binding"/>
    <property type="evidence" value="ECO:0007669"/>
    <property type="project" value="UniProtKB-KW"/>
</dbReference>
<dbReference type="eggNOG" id="COG0178">
    <property type="taxonomic scope" value="Bacteria"/>
</dbReference>
<dbReference type="KEGG" id="pgn:PGN_2075"/>
<evidence type="ECO:0000256" key="1">
    <source>
        <dbReference type="ARBA" id="ARBA00004496"/>
    </source>
</evidence>
<dbReference type="PROSITE" id="PS00211">
    <property type="entry name" value="ABC_TRANSPORTER_1"/>
    <property type="match status" value="1"/>
</dbReference>
<dbReference type="InterPro" id="IPR041102">
    <property type="entry name" value="UvrA_inter"/>
</dbReference>
<evidence type="ECO:0000256" key="9">
    <source>
        <dbReference type="ARBA" id="ARBA00022833"/>
    </source>
</evidence>
<evidence type="ECO:0000256" key="12">
    <source>
        <dbReference type="ARBA" id="ARBA00023125"/>
    </source>
</evidence>
<dbReference type="GO" id="GO:0008270">
    <property type="term" value="F:zinc ion binding"/>
    <property type="evidence" value="ECO:0007669"/>
    <property type="project" value="UniProtKB-KW"/>
</dbReference>
<dbReference type="GO" id="GO:0004518">
    <property type="term" value="F:nuclease activity"/>
    <property type="evidence" value="ECO:0007669"/>
    <property type="project" value="UniProtKB-KW"/>
</dbReference>
<dbReference type="AlphaFoldDB" id="B2RMJ8"/>
<dbReference type="RefSeq" id="WP_012458731.1">
    <property type="nucleotide sequence ID" value="NC_010729.1"/>
</dbReference>
<evidence type="ECO:0000256" key="15">
    <source>
        <dbReference type="ARBA" id="ARBA00039316"/>
    </source>
</evidence>
<dbReference type="Pfam" id="PF17755">
    <property type="entry name" value="UvrA_DNA-bind"/>
    <property type="match status" value="1"/>
</dbReference>
<dbReference type="GeneID" id="29257212"/>
<keyword evidence="6" id="KW-0227">DNA damage</keyword>
<evidence type="ECO:0000256" key="2">
    <source>
        <dbReference type="ARBA" id="ARBA00022490"/>
    </source>
</evidence>
<dbReference type="InterPro" id="IPR041552">
    <property type="entry name" value="UvrA_DNA-bd"/>
</dbReference>
<dbReference type="GO" id="GO:0016887">
    <property type="term" value="F:ATP hydrolysis activity"/>
    <property type="evidence" value="ECO:0007669"/>
    <property type="project" value="InterPro"/>
</dbReference>
<dbReference type="PANTHER" id="PTHR43152:SF3">
    <property type="entry name" value="UVRABC SYSTEM PROTEIN A"/>
    <property type="match status" value="1"/>
</dbReference>
<evidence type="ECO:0000256" key="4">
    <source>
        <dbReference type="ARBA" id="ARBA00022737"/>
    </source>
</evidence>
<dbReference type="EMBL" id="AP009380">
    <property type="protein sequence ID" value="BAG34593.1"/>
    <property type="molecule type" value="Genomic_DNA"/>
</dbReference>
<evidence type="ECO:0000256" key="13">
    <source>
        <dbReference type="ARBA" id="ARBA00023204"/>
    </source>
</evidence>
<evidence type="ECO:0000313" key="18">
    <source>
        <dbReference type="EMBL" id="BAG34593.1"/>
    </source>
</evidence>
<evidence type="ECO:0000256" key="8">
    <source>
        <dbReference type="ARBA" id="ARBA00022771"/>
    </source>
</evidence>
<keyword evidence="3" id="KW-0479">Metal-binding</keyword>
<keyword evidence="11" id="KW-0267">Excision nuclease</keyword>
<keyword evidence="7" id="KW-0228">DNA excision</keyword>
<evidence type="ECO:0000256" key="5">
    <source>
        <dbReference type="ARBA" id="ARBA00022741"/>
    </source>
</evidence>
<feature type="domain" description="ABC transporter" evidence="17">
    <location>
        <begin position="601"/>
        <end position="944"/>
    </location>
</feature>
<dbReference type="OrthoDB" id="9809851at2"/>
<keyword evidence="4" id="KW-0677">Repeat</keyword>
<comment type="similarity">
    <text evidence="14">Belongs to the ABC transporter superfamily. UvrA family.</text>
</comment>
<accession>B2RMJ8</accession>
<dbReference type="Gene3D" id="3.40.50.300">
    <property type="entry name" value="P-loop containing nucleotide triphosphate hydrolases"/>
    <property type="match status" value="3"/>
</dbReference>
<organism evidence="18 19">
    <name type="scientific">Porphyromonas gingivalis (strain ATCC 33277 / DSM 20709 / CIP 103683 / JCM 12257 / NCTC 11834 / 2561)</name>
    <dbReference type="NCBI Taxonomy" id="431947"/>
    <lineage>
        <taxon>Bacteria</taxon>
        <taxon>Pseudomonadati</taxon>
        <taxon>Bacteroidota</taxon>
        <taxon>Bacteroidia</taxon>
        <taxon>Bacteroidales</taxon>
        <taxon>Porphyromonadaceae</taxon>
        <taxon>Porphyromonas</taxon>
    </lineage>
</organism>
<dbReference type="GO" id="GO:0006289">
    <property type="term" value="P:nucleotide-excision repair"/>
    <property type="evidence" value="ECO:0007669"/>
    <property type="project" value="InterPro"/>
</dbReference>
<keyword evidence="5" id="KW-0547">Nucleotide-binding</keyword>
<dbReference type="Gene3D" id="1.20.1580.10">
    <property type="entry name" value="ABC transporter ATPase like domain"/>
    <property type="match status" value="3"/>
</dbReference>
<dbReference type="PANTHER" id="PTHR43152">
    <property type="entry name" value="UVRABC SYSTEM PROTEIN A"/>
    <property type="match status" value="1"/>
</dbReference>
<evidence type="ECO:0000256" key="3">
    <source>
        <dbReference type="ARBA" id="ARBA00022723"/>
    </source>
</evidence>
<reference evidence="18 19" key="1">
    <citation type="journal article" date="2008" name="DNA Res.">
        <title>Determination of the genome sequence of Porphyromonas gingivalis strain ATCC 33277 and genomic comparison with strain W83 revealed extensive genome rearrangements in P. gingivalis.</title>
        <authorList>
            <person name="Naito M."/>
            <person name="Hirakawa H."/>
            <person name="Yamashita A."/>
            <person name="Ohara N."/>
            <person name="Shoji M."/>
            <person name="Yukitake H."/>
            <person name="Nakayama K."/>
            <person name="Toh H."/>
            <person name="Yoshimura F."/>
            <person name="Kuhara S."/>
            <person name="Hattori M."/>
            <person name="Hayashi T."/>
            <person name="Nakayama K."/>
        </authorList>
    </citation>
    <scope>NUCLEOTIDE SEQUENCE [LARGE SCALE GENOMIC DNA]</scope>
    <source>
        <strain evidence="19">ATCC 33277 / DSM 20709 / CIP 103683 / JCM 12257 / NCTC 11834 / 2561</strain>
    </source>
</reference>
<dbReference type="InterPro" id="IPR003439">
    <property type="entry name" value="ABC_transporter-like_ATP-bd"/>
</dbReference>
<dbReference type="Proteomes" id="UP000008842">
    <property type="component" value="Chromosome"/>
</dbReference>
<comment type="subcellular location">
    <subcellularLocation>
        <location evidence="1">Cytoplasm</location>
    </subcellularLocation>
</comment>
<keyword evidence="2" id="KW-0963">Cytoplasm</keyword>
<keyword evidence="13" id="KW-0234">DNA repair</keyword>
<dbReference type="InterPro" id="IPR004602">
    <property type="entry name" value="UvrA"/>
</dbReference>
<dbReference type="Gene3D" id="3.30.190.20">
    <property type="match status" value="1"/>
</dbReference>
<keyword evidence="8" id="KW-0863">Zinc-finger</keyword>
<evidence type="ECO:0000313" key="19">
    <source>
        <dbReference type="Proteomes" id="UP000008842"/>
    </source>
</evidence>
<evidence type="ECO:0000256" key="6">
    <source>
        <dbReference type="ARBA" id="ARBA00022763"/>
    </source>
</evidence>
<keyword evidence="9" id="KW-0862">Zinc</keyword>
<dbReference type="InterPro" id="IPR027417">
    <property type="entry name" value="P-loop_NTPase"/>
</dbReference>
<dbReference type="BioCyc" id="PGIN431947:G1G2V-2310-MONOMER"/>
<evidence type="ECO:0000256" key="10">
    <source>
        <dbReference type="ARBA" id="ARBA00022840"/>
    </source>
</evidence>
<evidence type="ECO:0000256" key="7">
    <source>
        <dbReference type="ARBA" id="ARBA00022769"/>
    </source>
</evidence>
<dbReference type="GO" id="GO:0009380">
    <property type="term" value="C:excinuclease repair complex"/>
    <property type="evidence" value="ECO:0007669"/>
    <property type="project" value="InterPro"/>
</dbReference>
<evidence type="ECO:0000256" key="16">
    <source>
        <dbReference type="ARBA" id="ARBA00042156"/>
    </source>
</evidence>